<accession>A0A6J6IDV6</accession>
<dbReference type="PANTHER" id="PTHR11058:SF9">
    <property type="entry name" value="NADH-UBIQUINONE OXIDOREDUCTASE CHAIN 3"/>
    <property type="match status" value="1"/>
</dbReference>
<evidence type="ECO:0000256" key="5">
    <source>
        <dbReference type="ARBA" id="ARBA00022989"/>
    </source>
</evidence>
<evidence type="ECO:0000256" key="1">
    <source>
        <dbReference type="ARBA" id="ARBA00004141"/>
    </source>
</evidence>
<evidence type="ECO:0000256" key="7">
    <source>
        <dbReference type="SAM" id="Phobius"/>
    </source>
</evidence>
<protein>
    <submittedName>
        <fullName evidence="8">Unannotated protein</fullName>
    </submittedName>
</protein>
<dbReference type="PANTHER" id="PTHR11058">
    <property type="entry name" value="NADH-UBIQUINONE OXIDOREDUCTASE CHAIN 3"/>
    <property type="match status" value="1"/>
</dbReference>
<name>A0A6J6IDV6_9ZZZZ</name>
<evidence type="ECO:0000313" key="8">
    <source>
        <dbReference type="EMBL" id="CAB4619378.1"/>
    </source>
</evidence>
<keyword evidence="5 7" id="KW-1133">Transmembrane helix</keyword>
<feature type="transmembrane region" description="Helical" evidence="7">
    <location>
        <begin position="78"/>
        <end position="99"/>
    </location>
</feature>
<dbReference type="InterPro" id="IPR038430">
    <property type="entry name" value="NDAH_ubi_oxred_su3_sf"/>
</dbReference>
<dbReference type="GO" id="GO:0030964">
    <property type="term" value="C:NADH dehydrogenase complex"/>
    <property type="evidence" value="ECO:0007669"/>
    <property type="project" value="TreeGrafter"/>
</dbReference>
<dbReference type="GO" id="GO:0008137">
    <property type="term" value="F:NADH dehydrogenase (ubiquinone) activity"/>
    <property type="evidence" value="ECO:0007669"/>
    <property type="project" value="InterPro"/>
</dbReference>
<dbReference type="GO" id="GO:0016651">
    <property type="term" value="F:oxidoreductase activity, acting on NAD(P)H"/>
    <property type="evidence" value="ECO:0007669"/>
    <property type="project" value="InterPro"/>
</dbReference>
<comment type="similarity">
    <text evidence="2">Belongs to the complex I subunit 3 family.</text>
</comment>
<evidence type="ECO:0000256" key="2">
    <source>
        <dbReference type="ARBA" id="ARBA00008472"/>
    </source>
</evidence>
<dbReference type="Gene3D" id="1.20.58.1610">
    <property type="entry name" value="NADH:ubiquinone/plastoquinone oxidoreductase, chain 3"/>
    <property type="match status" value="1"/>
</dbReference>
<keyword evidence="3" id="KW-0813">Transport</keyword>
<feature type="transmembrane region" description="Helical" evidence="7">
    <location>
        <begin position="26"/>
        <end position="47"/>
    </location>
</feature>
<dbReference type="InterPro" id="IPR023043">
    <property type="entry name" value="NAD(P)H_OxRDtase_bac/plastid"/>
</dbReference>
<keyword evidence="4 7" id="KW-0812">Transmembrane</keyword>
<dbReference type="AlphaFoldDB" id="A0A6J6IDV6"/>
<evidence type="ECO:0000256" key="6">
    <source>
        <dbReference type="ARBA" id="ARBA00023136"/>
    </source>
</evidence>
<dbReference type="InterPro" id="IPR000440">
    <property type="entry name" value="NADH_UbQ/plastoQ_OxRdtase_su3"/>
</dbReference>
<dbReference type="EMBL" id="CAEZUX010000115">
    <property type="protein sequence ID" value="CAB4619378.1"/>
    <property type="molecule type" value="Genomic_DNA"/>
</dbReference>
<gene>
    <name evidence="8" type="ORF">UFOPK1874_00936</name>
</gene>
<dbReference type="HAMAP" id="MF_01394">
    <property type="entry name" value="NDH1_NuoA"/>
    <property type="match status" value="1"/>
</dbReference>
<keyword evidence="6 7" id="KW-0472">Membrane</keyword>
<organism evidence="8">
    <name type="scientific">freshwater metagenome</name>
    <dbReference type="NCBI Taxonomy" id="449393"/>
    <lineage>
        <taxon>unclassified sequences</taxon>
        <taxon>metagenomes</taxon>
        <taxon>ecological metagenomes</taxon>
    </lineage>
</organism>
<proteinExistence type="inferred from homology"/>
<reference evidence="8" key="1">
    <citation type="submission" date="2020-05" db="EMBL/GenBank/DDBJ databases">
        <authorList>
            <person name="Chiriac C."/>
            <person name="Salcher M."/>
            <person name="Ghai R."/>
            <person name="Kavagutti S V."/>
        </authorList>
    </citation>
    <scope>NUCLEOTIDE SEQUENCE</scope>
</reference>
<comment type="subcellular location">
    <subcellularLocation>
        <location evidence="1">Membrane</location>
        <topology evidence="1">Multi-pass membrane protein</topology>
    </subcellularLocation>
</comment>
<evidence type="ECO:0000256" key="3">
    <source>
        <dbReference type="ARBA" id="ARBA00022448"/>
    </source>
</evidence>
<feature type="transmembrane region" description="Helical" evidence="7">
    <location>
        <begin position="105"/>
        <end position="128"/>
    </location>
</feature>
<evidence type="ECO:0000256" key="4">
    <source>
        <dbReference type="ARBA" id="ARBA00022692"/>
    </source>
</evidence>
<dbReference type="Pfam" id="PF00507">
    <property type="entry name" value="Oxidored_q4"/>
    <property type="match status" value="1"/>
</dbReference>
<sequence>MKLGSQWHPVVVSKAVSEFLRSYLTVVWFGLAAFLVAGLLLGISALVRPNNPNREKMLTYESGVDPVGDGWSQSQIRYYVFALLFVIFDVEAVFIFPWATQLERYAGFGLVEMGIFVAILLLGLVYAWRKGVLRWV</sequence>